<accession>A0A6I5ZR95</accession>
<name>A0A6I5ZR95_9FIRM</name>
<evidence type="ECO:0000313" key="3">
    <source>
        <dbReference type="Proteomes" id="UP000425916"/>
    </source>
</evidence>
<dbReference type="Pfam" id="PF13181">
    <property type="entry name" value="TPR_8"/>
    <property type="match status" value="1"/>
</dbReference>
<dbReference type="Pfam" id="PF13414">
    <property type="entry name" value="TPR_11"/>
    <property type="match status" value="1"/>
</dbReference>
<keyword evidence="2" id="KW-0378">Hydrolase</keyword>
<dbReference type="RefSeq" id="WP_156272692.1">
    <property type="nucleotide sequence ID" value="NZ_CP046244.1"/>
</dbReference>
<dbReference type="EC" id="3.4.-.-" evidence="2"/>
<dbReference type="InterPro" id="IPR011990">
    <property type="entry name" value="TPR-like_helical_dom_sf"/>
</dbReference>
<dbReference type="Pfam" id="PF14559">
    <property type="entry name" value="TPR_19"/>
    <property type="match status" value="1"/>
</dbReference>
<dbReference type="AlphaFoldDB" id="A0A6I5ZR95"/>
<dbReference type="PROSITE" id="PS50005">
    <property type="entry name" value="TPR"/>
    <property type="match status" value="4"/>
</dbReference>
<gene>
    <name evidence="2" type="primary">bepA_1</name>
    <name evidence="2" type="ORF">MGLY_14330</name>
</gene>
<evidence type="ECO:0000313" key="2">
    <source>
        <dbReference type="EMBL" id="QGP92077.1"/>
    </source>
</evidence>
<dbReference type="Pfam" id="PF13428">
    <property type="entry name" value="TPR_14"/>
    <property type="match status" value="1"/>
</dbReference>
<dbReference type="Gene3D" id="1.25.40.10">
    <property type="entry name" value="Tetratricopeptide repeat domain"/>
    <property type="match status" value="3"/>
</dbReference>
<feature type="repeat" description="TPR" evidence="1">
    <location>
        <begin position="110"/>
        <end position="143"/>
    </location>
</feature>
<protein>
    <submittedName>
        <fullName evidence="2">Beta-barrel assembly-enhancing protease</fullName>
        <ecNumber evidence="2">3.4.-.-</ecNumber>
    </submittedName>
</protein>
<feature type="repeat" description="TPR" evidence="1">
    <location>
        <begin position="144"/>
        <end position="177"/>
    </location>
</feature>
<dbReference type="PANTHER" id="PTHR12558">
    <property type="entry name" value="CELL DIVISION CYCLE 16,23,27"/>
    <property type="match status" value="1"/>
</dbReference>
<feature type="repeat" description="TPR" evidence="1">
    <location>
        <begin position="214"/>
        <end position="247"/>
    </location>
</feature>
<dbReference type="GO" id="GO:0008233">
    <property type="term" value="F:peptidase activity"/>
    <property type="evidence" value="ECO:0007669"/>
    <property type="project" value="UniProtKB-KW"/>
</dbReference>
<organism evidence="2 3">
    <name type="scientific">Neomoorella glycerini</name>
    <dbReference type="NCBI Taxonomy" id="55779"/>
    <lineage>
        <taxon>Bacteria</taxon>
        <taxon>Bacillati</taxon>
        <taxon>Bacillota</taxon>
        <taxon>Clostridia</taxon>
        <taxon>Neomoorellales</taxon>
        <taxon>Neomoorellaceae</taxon>
        <taxon>Neomoorella</taxon>
    </lineage>
</organism>
<dbReference type="OrthoDB" id="1721581at2"/>
<evidence type="ECO:0000256" key="1">
    <source>
        <dbReference type="PROSITE-ProRule" id="PRU00339"/>
    </source>
</evidence>
<reference evidence="2 3" key="1">
    <citation type="submission" date="2019-11" db="EMBL/GenBank/DDBJ databases">
        <title>Genome sequence of Moorella glycerini DSM11254.</title>
        <authorList>
            <person name="Poehlein A."/>
            <person name="Boeer T."/>
            <person name="Daniel R."/>
        </authorList>
    </citation>
    <scope>NUCLEOTIDE SEQUENCE [LARGE SCALE GENOMIC DNA]</scope>
    <source>
        <strain evidence="2 3">DSM 11254</strain>
    </source>
</reference>
<dbReference type="GO" id="GO:0006508">
    <property type="term" value="P:proteolysis"/>
    <property type="evidence" value="ECO:0007669"/>
    <property type="project" value="UniProtKB-KW"/>
</dbReference>
<dbReference type="PANTHER" id="PTHR12558:SF13">
    <property type="entry name" value="CELL DIVISION CYCLE PROTEIN 27 HOMOLOG"/>
    <property type="match status" value="1"/>
</dbReference>
<keyword evidence="3" id="KW-1185">Reference proteome</keyword>
<keyword evidence="2" id="KW-0645">Protease</keyword>
<dbReference type="SMART" id="SM00028">
    <property type="entry name" value="TPR"/>
    <property type="match status" value="6"/>
</dbReference>
<dbReference type="Proteomes" id="UP000425916">
    <property type="component" value="Chromosome"/>
</dbReference>
<proteinExistence type="predicted"/>
<dbReference type="EMBL" id="CP046244">
    <property type="protein sequence ID" value="QGP92077.1"/>
    <property type="molecule type" value="Genomic_DNA"/>
</dbReference>
<dbReference type="SUPFAM" id="SSF48452">
    <property type="entry name" value="TPR-like"/>
    <property type="match status" value="1"/>
</dbReference>
<feature type="repeat" description="TPR" evidence="1">
    <location>
        <begin position="43"/>
        <end position="76"/>
    </location>
</feature>
<dbReference type="InterPro" id="IPR019734">
    <property type="entry name" value="TPR_rpt"/>
</dbReference>
<keyword evidence="1" id="KW-0802">TPR repeat</keyword>
<sequence length="332" mass="36961">MVAGRGYQLNTTLQKIANLKKSGDLQAALAEVQAALERWPDEPALLASLASLYLRLGQKQEAGYLADRILQLRPRDPRALAIKGQVATHQKDYSTALACWQAAFDLEPSPYLATRLAQAYIYTGQLEKAVAFCRQQLALDPEQLELWKKLGLALEKMGDTAAAAQAYREVTARNPNDTFAQARYVKLSAPGQDGNSVLSEVNAFLRVGRRAQNPHLHGVKGNELYQQGRYAEAAVAYQQALELAPGDPFFLAQLGFCLYRLRQDEEALNLLQQALAKRPADVHVRQTLMNLYRRLGRQEEGASFFRAVASAHSEARQLWGLAKKLEREGKKD</sequence>